<accession>A0AAD0PDR6</accession>
<sequence>MESGSFTGFGRFHRPCGSGLARECVSRCAAAARTDAFAGKPAPTGKRVASLYLLSACRSARTGAARRRCTRRSDE</sequence>
<gene>
    <name evidence="1" type="ORF">C1S65_09825</name>
</gene>
<dbReference type="EMBL" id="CP030750">
    <property type="protein sequence ID" value="AXA24396.1"/>
    <property type="molecule type" value="Genomic_DNA"/>
</dbReference>
<name>A0AAD0PDR6_PSEPU</name>
<protein>
    <submittedName>
        <fullName evidence="1">Uncharacterized protein</fullName>
    </submittedName>
</protein>
<dbReference type="AlphaFoldDB" id="A0AAD0PDR6"/>
<reference evidence="1 2" key="1">
    <citation type="submission" date="2018-06" db="EMBL/GenBank/DDBJ databases">
        <title>The genome of Pseudomonas putida NX-1, a lignin degrader.</title>
        <authorList>
            <person name="Xu Z."/>
        </authorList>
    </citation>
    <scope>NUCLEOTIDE SEQUENCE [LARGE SCALE GENOMIC DNA]</scope>
    <source>
        <strain evidence="1 2">NX-1</strain>
    </source>
</reference>
<proteinExistence type="predicted"/>
<evidence type="ECO:0000313" key="2">
    <source>
        <dbReference type="Proteomes" id="UP000251617"/>
    </source>
</evidence>
<dbReference type="Proteomes" id="UP000251617">
    <property type="component" value="Chromosome"/>
</dbReference>
<evidence type="ECO:0000313" key="1">
    <source>
        <dbReference type="EMBL" id="AXA24396.1"/>
    </source>
</evidence>
<organism evidence="1 2">
    <name type="scientific">Pseudomonas putida</name>
    <name type="common">Arthrobacter siderocapsulatus</name>
    <dbReference type="NCBI Taxonomy" id="303"/>
    <lineage>
        <taxon>Bacteria</taxon>
        <taxon>Pseudomonadati</taxon>
        <taxon>Pseudomonadota</taxon>
        <taxon>Gammaproteobacteria</taxon>
        <taxon>Pseudomonadales</taxon>
        <taxon>Pseudomonadaceae</taxon>
        <taxon>Pseudomonas</taxon>
    </lineage>
</organism>